<keyword evidence="2" id="KW-0547">Nucleotide-binding</keyword>
<dbReference type="GO" id="GO:0015808">
    <property type="term" value="P:L-alanine transport"/>
    <property type="evidence" value="ECO:0007669"/>
    <property type="project" value="TreeGrafter"/>
</dbReference>
<dbReference type="PANTHER" id="PTHR45772">
    <property type="entry name" value="CONSERVED COMPONENT OF ABC TRANSPORTER FOR NATURAL AMINO ACIDS-RELATED"/>
    <property type="match status" value="1"/>
</dbReference>
<accession>A0A538SHJ9</accession>
<keyword evidence="3 5" id="KW-0067">ATP-binding</keyword>
<evidence type="ECO:0000313" key="5">
    <source>
        <dbReference type="EMBL" id="TMQ50847.1"/>
    </source>
</evidence>
<evidence type="ECO:0000259" key="4">
    <source>
        <dbReference type="PROSITE" id="PS50893"/>
    </source>
</evidence>
<gene>
    <name evidence="5" type="ORF">E6K71_01635</name>
    <name evidence="6" type="ORF">E6K75_08775</name>
</gene>
<dbReference type="GO" id="GO:0005524">
    <property type="term" value="F:ATP binding"/>
    <property type="evidence" value="ECO:0007669"/>
    <property type="project" value="UniProtKB-KW"/>
</dbReference>
<dbReference type="GO" id="GO:0016887">
    <property type="term" value="F:ATP hydrolysis activity"/>
    <property type="evidence" value="ECO:0007669"/>
    <property type="project" value="InterPro"/>
</dbReference>
<dbReference type="InterPro" id="IPR051120">
    <property type="entry name" value="ABC_AA/LPS_Transport"/>
</dbReference>
<dbReference type="EMBL" id="VBOV01000224">
    <property type="protein sequence ID" value="TMQ56288.1"/>
    <property type="molecule type" value="Genomic_DNA"/>
</dbReference>
<dbReference type="InterPro" id="IPR032823">
    <property type="entry name" value="BCA_ABC_TP_C"/>
</dbReference>
<evidence type="ECO:0000313" key="8">
    <source>
        <dbReference type="Proteomes" id="UP000320913"/>
    </source>
</evidence>
<dbReference type="GO" id="GO:0015188">
    <property type="term" value="F:L-isoleucine transmembrane transporter activity"/>
    <property type="evidence" value="ECO:0007669"/>
    <property type="project" value="TreeGrafter"/>
</dbReference>
<dbReference type="GO" id="GO:0042941">
    <property type="term" value="P:D-alanine transmembrane transport"/>
    <property type="evidence" value="ECO:0007669"/>
    <property type="project" value="TreeGrafter"/>
</dbReference>
<dbReference type="Proteomes" id="UP000320913">
    <property type="component" value="Unassembled WGS sequence"/>
</dbReference>
<dbReference type="InterPro" id="IPR003439">
    <property type="entry name" value="ABC_transporter-like_ATP-bd"/>
</dbReference>
<keyword evidence="1" id="KW-0813">Transport</keyword>
<dbReference type="InterPro" id="IPR003593">
    <property type="entry name" value="AAA+_ATPase"/>
</dbReference>
<sequence>MNEPLLELRGLSITFGGLKAVSGLDYELPRGMLGGLIGPNGAGKTTVFNAITGVYRPSSGSILLEGRPIQGRPTNVIAARGVARTFQNPRLFATLSCLDNVRIACHLHGGVGLADSIFATPRSLSEERHILERSEALLEAFGLVKYRASEARALPYGEQRRLEIARTLATEPKLLLLDEPAAGMNASESEALMKLIQQIRERHKLTVLLIEHDMKVVMGICEKVAVLDYGVKIAEGTPEEIRRDPKVIEAYLGEEP</sequence>
<dbReference type="GO" id="GO:0015192">
    <property type="term" value="F:L-phenylalanine transmembrane transporter activity"/>
    <property type="evidence" value="ECO:0007669"/>
    <property type="project" value="TreeGrafter"/>
</dbReference>
<dbReference type="GO" id="GO:0005886">
    <property type="term" value="C:plasma membrane"/>
    <property type="evidence" value="ECO:0007669"/>
    <property type="project" value="TreeGrafter"/>
</dbReference>
<dbReference type="InterPro" id="IPR027417">
    <property type="entry name" value="P-loop_NTPase"/>
</dbReference>
<dbReference type="EMBL" id="VBOR01000027">
    <property type="protein sequence ID" value="TMQ50847.1"/>
    <property type="molecule type" value="Genomic_DNA"/>
</dbReference>
<dbReference type="Proteomes" id="UP000316292">
    <property type="component" value="Unassembled WGS sequence"/>
</dbReference>
<dbReference type="GO" id="GO:1903805">
    <property type="term" value="P:L-valine import across plasma membrane"/>
    <property type="evidence" value="ECO:0007669"/>
    <property type="project" value="TreeGrafter"/>
</dbReference>
<name>A0A538SHJ9_UNCEI</name>
<dbReference type="Gene3D" id="3.40.50.300">
    <property type="entry name" value="P-loop containing nucleotide triphosphate hydrolases"/>
    <property type="match status" value="1"/>
</dbReference>
<organism evidence="5 7">
    <name type="scientific">Eiseniibacteriota bacterium</name>
    <dbReference type="NCBI Taxonomy" id="2212470"/>
    <lineage>
        <taxon>Bacteria</taxon>
        <taxon>Candidatus Eiseniibacteriota</taxon>
    </lineage>
</organism>
<dbReference type="PROSITE" id="PS50893">
    <property type="entry name" value="ABC_TRANSPORTER_2"/>
    <property type="match status" value="1"/>
</dbReference>
<dbReference type="Pfam" id="PF00005">
    <property type="entry name" value="ABC_tran"/>
    <property type="match status" value="1"/>
</dbReference>
<dbReference type="PANTHER" id="PTHR45772:SF7">
    <property type="entry name" value="AMINO ACID ABC TRANSPORTER ATP-BINDING PROTEIN"/>
    <property type="match status" value="1"/>
</dbReference>
<dbReference type="SUPFAM" id="SSF52540">
    <property type="entry name" value="P-loop containing nucleoside triphosphate hydrolases"/>
    <property type="match status" value="1"/>
</dbReference>
<dbReference type="GO" id="GO:1903806">
    <property type="term" value="P:L-isoleucine import across plasma membrane"/>
    <property type="evidence" value="ECO:0007669"/>
    <property type="project" value="TreeGrafter"/>
</dbReference>
<dbReference type="FunFam" id="3.40.50.300:FF:000421">
    <property type="entry name" value="Branched-chain amino acid ABC transporter ATP-binding protein"/>
    <property type="match status" value="1"/>
</dbReference>
<comment type="caution">
    <text evidence="5">The sequence shown here is derived from an EMBL/GenBank/DDBJ whole genome shotgun (WGS) entry which is preliminary data.</text>
</comment>
<dbReference type="GO" id="GO:0005304">
    <property type="term" value="F:L-valine transmembrane transporter activity"/>
    <property type="evidence" value="ECO:0007669"/>
    <property type="project" value="TreeGrafter"/>
</dbReference>
<evidence type="ECO:0000313" key="7">
    <source>
        <dbReference type="Proteomes" id="UP000316292"/>
    </source>
</evidence>
<dbReference type="Pfam" id="PF12399">
    <property type="entry name" value="BCA_ABC_TP_C"/>
    <property type="match status" value="1"/>
</dbReference>
<dbReference type="CDD" id="cd03219">
    <property type="entry name" value="ABC_Mj1267_LivG_branched"/>
    <property type="match status" value="1"/>
</dbReference>
<proteinExistence type="predicted"/>
<reference evidence="7 8" key="1">
    <citation type="journal article" date="2019" name="Nat. Microbiol.">
        <title>Mediterranean grassland soil C-N compound turnover is dependent on rainfall and depth, and is mediated by genomically divergent microorganisms.</title>
        <authorList>
            <person name="Diamond S."/>
            <person name="Andeer P.F."/>
            <person name="Li Z."/>
            <person name="Crits-Christoph A."/>
            <person name="Burstein D."/>
            <person name="Anantharaman K."/>
            <person name="Lane K.R."/>
            <person name="Thomas B.C."/>
            <person name="Pan C."/>
            <person name="Northen T.R."/>
            <person name="Banfield J.F."/>
        </authorList>
    </citation>
    <scope>NUCLEOTIDE SEQUENCE [LARGE SCALE GENOMIC DNA]</scope>
    <source>
        <strain evidence="5">WS_1</strain>
        <strain evidence="6">WS_5</strain>
    </source>
</reference>
<feature type="domain" description="ABC transporter" evidence="4">
    <location>
        <begin position="6"/>
        <end position="254"/>
    </location>
</feature>
<dbReference type="SMART" id="SM00382">
    <property type="entry name" value="AAA"/>
    <property type="match status" value="1"/>
</dbReference>
<evidence type="ECO:0000256" key="2">
    <source>
        <dbReference type="ARBA" id="ARBA00022741"/>
    </source>
</evidence>
<evidence type="ECO:0000313" key="6">
    <source>
        <dbReference type="EMBL" id="TMQ56288.1"/>
    </source>
</evidence>
<evidence type="ECO:0000256" key="3">
    <source>
        <dbReference type="ARBA" id="ARBA00022840"/>
    </source>
</evidence>
<protein>
    <submittedName>
        <fullName evidence="5">ABC transporter ATP-binding protein</fullName>
    </submittedName>
</protein>
<dbReference type="AlphaFoldDB" id="A0A538SHJ9"/>
<evidence type="ECO:0000256" key="1">
    <source>
        <dbReference type="ARBA" id="ARBA00022448"/>
    </source>
</evidence>